<gene>
    <name evidence="1" type="ORF">ACJMK2_007270</name>
</gene>
<sequence>MSHCEVYFKMHDEKVQLTECYRDVYDECNQRFEDSVFRQMVAHNLQVYDDPLIVAALNHPRTNPLHTELGTQISCIPNNFEKYVSFSIGPVRLIYKFELMSASLE</sequence>
<accession>A0ABD3VJB6</accession>
<proteinExistence type="predicted"/>
<dbReference type="Proteomes" id="UP001634394">
    <property type="component" value="Unassembled WGS sequence"/>
</dbReference>
<dbReference type="EMBL" id="JBJQND010000011">
    <property type="protein sequence ID" value="KAL3861221.1"/>
    <property type="molecule type" value="Genomic_DNA"/>
</dbReference>
<protein>
    <submittedName>
        <fullName evidence="1">Uncharacterized protein</fullName>
    </submittedName>
</protein>
<organism evidence="1 2">
    <name type="scientific">Sinanodonta woodiana</name>
    <name type="common">Chinese pond mussel</name>
    <name type="synonym">Anodonta woodiana</name>
    <dbReference type="NCBI Taxonomy" id="1069815"/>
    <lineage>
        <taxon>Eukaryota</taxon>
        <taxon>Metazoa</taxon>
        <taxon>Spiralia</taxon>
        <taxon>Lophotrochozoa</taxon>
        <taxon>Mollusca</taxon>
        <taxon>Bivalvia</taxon>
        <taxon>Autobranchia</taxon>
        <taxon>Heteroconchia</taxon>
        <taxon>Palaeoheterodonta</taxon>
        <taxon>Unionida</taxon>
        <taxon>Unionoidea</taxon>
        <taxon>Unionidae</taxon>
        <taxon>Unioninae</taxon>
        <taxon>Sinanodonta</taxon>
    </lineage>
</organism>
<comment type="caution">
    <text evidence="1">The sequence shown here is derived from an EMBL/GenBank/DDBJ whole genome shotgun (WGS) entry which is preliminary data.</text>
</comment>
<reference evidence="1 2" key="1">
    <citation type="submission" date="2024-11" db="EMBL/GenBank/DDBJ databases">
        <title>Chromosome-level genome assembly of the freshwater bivalve Anodonta woodiana.</title>
        <authorList>
            <person name="Chen X."/>
        </authorList>
    </citation>
    <scope>NUCLEOTIDE SEQUENCE [LARGE SCALE GENOMIC DNA]</scope>
    <source>
        <strain evidence="1">MN2024</strain>
        <tissue evidence="1">Gills</tissue>
    </source>
</reference>
<name>A0ABD3VJB6_SINWO</name>
<evidence type="ECO:0000313" key="2">
    <source>
        <dbReference type="Proteomes" id="UP001634394"/>
    </source>
</evidence>
<evidence type="ECO:0000313" key="1">
    <source>
        <dbReference type="EMBL" id="KAL3861221.1"/>
    </source>
</evidence>
<dbReference type="AlphaFoldDB" id="A0ABD3VJB6"/>
<keyword evidence="2" id="KW-1185">Reference proteome</keyword>